<keyword evidence="2" id="KW-1185">Reference proteome</keyword>
<gene>
    <name evidence="1" type="ORF">VNE69_01336</name>
</gene>
<proteinExistence type="predicted"/>
<accession>A0AAX4J8U1</accession>
<sequence length="163" mass="19276">MHEFIFSTKTYKITAYLKNSTNSNITIHQCLEIKSKIALPELKGFKNSGNLYFPNSVLKNSDNQIFALVIDFCKEKNIRKIFNKILPSVFDMKYIKDKNREYFLYINRYLIIKMAKNILGDEEIIKETWKMLCKNNNNISFVDFSDDIFENEIVLKSDDLIDF</sequence>
<dbReference type="Proteomes" id="UP001334084">
    <property type="component" value="Chromosome 1"/>
</dbReference>
<name>A0AAX4J8U1_9MICR</name>
<evidence type="ECO:0000313" key="1">
    <source>
        <dbReference type="EMBL" id="WUR02399.1"/>
    </source>
</evidence>
<dbReference type="GeneID" id="90540200"/>
<dbReference type="EMBL" id="CP142726">
    <property type="protein sequence ID" value="WUR02399.1"/>
    <property type="molecule type" value="Genomic_DNA"/>
</dbReference>
<dbReference type="RefSeq" id="XP_065328544.1">
    <property type="nucleotide sequence ID" value="XM_065472472.1"/>
</dbReference>
<organism evidence="1 2">
    <name type="scientific">Vairimorpha necatrix</name>
    <dbReference type="NCBI Taxonomy" id="6039"/>
    <lineage>
        <taxon>Eukaryota</taxon>
        <taxon>Fungi</taxon>
        <taxon>Fungi incertae sedis</taxon>
        <taxon>Microsporidia</taxon>
        <taxon>Nosematidae</taxon>
        <taxon>Vairimorpha</taxon>
    </lineage>
</organism>
<dbReference type="KEGG" id="vnx:VNE69_01336"/>
<dbReference type="AlphaFoldDB" id="A0AAX4J8U1"/>
<protein>
    <submittedName>
        <fullName evidence="1">Uncharacterized protein</fullName>
    </submittedName>
</protein>
<reference evidence="1" key="1">
    <citation type="journal article" date="2024" name="BMC Genomics">
        <title>Functional annotation of a divergent genome using sequence and structure-based similarity.</title>
        <authorList>
            <person name="Svedberg D."/>
            <person name="Winiger R.R."/>
            <person name="Berg A."/>
            <person name="Sharma H."/>
            <person name="Tellgren-Roth C."/>
            <person name="Debrunner-Vossbrinck B.A."/>
            <person name="Vossbrinck C.R."/>
            <person name="Barandun J."/>
        </authorList>
    </citation>
    <scope>NUCLEOTIDE SEQUENCE</scope>
    <source>
        <strain evidence="1">Illinois isolate</strain>
    </source>
</reference>
<evidence type="ECO:0000313" key="2">
    <source>
        <dbReference type="Proteomes" id="UP001334084"/>
    </source>
</evidence>